<name>A0A106BNV0_THIDE</name>
<reference evidence="2 3" key="1">
    <citation type="journal article" date="2015" name="Appl. Environ. Microbiol.">
        <title>Aerobic and Anaerobic Thiosulfate Oxidation by a Cold-Adapted, Subglacial Chemoautotroph.</title>
        <authorList>
            <person name="Harrold Z.R."/>
            <person name="Skidmore M.L."/>
            <person name="Hamilton T.L."/>
            <person name="Desch L."/>
            <person name="Amada K."/>
            <person name="van Gelder W."/>
            <person name="Glover K."/>
            <person name="Roden E.E."/>
            <person name="Boyd E.S."/>
        </authorList>
    </citation>
    <scope>NUCLEOTIDE SEQUENCE [LARGE SCALE GENOMIC DNA]</scope>
    <source>
        <strain evidence="2 3">RG</strain>
    </source>
</reference>
<sequence>MIWPFTKHSLPALDATSSARRAALGRQKIDLNLPLADMRWCVVDVETGGLNAQRDPLLAIGAVAIEHGHIALDASLEVGLTQAQSTAAANILIHGISGSEQRAGQAPHEALLSWLEFTQGAPLVAFHAAFDQTVLQRAVREQLRLTIASPWFDAAVVAPLLFPDAAPHCRHLDDWLAHFGIAVYARHGALADAYATAELWLVLLQAAQRDEITTAQQLRGLLRGRRWLSAH</sequence>
<feature type="domain" description="Exonuclease" evidence="1">
    <location>
        <begin position="39"/>
        <end position="209"/>
    </location>
</feature>
<dbReference type="Pfam" id="PF00929">
    <property type="entry name" value="RNase_T"/>
    <property type="match status" value="1"/>
</dbReference>
<dbReference type="AlphaFoldDB" id="A0A106BNV0"/>
<dbReference type="RefSeq" id="WP_059756047.1">
    <property type="nucleotide sequence ID" value="NZ_LDUG01000025.1"/>
</dbReference>
<dbReference type="CDD" id="cd06127">
    <property type="entry name" value="DEDDh"/>
    <property type="match status" value="1"/>
</dbReference>
<dbReference type="SUPFAM" id="SSF53098">
    <property type="entry name" value="Ribonuclease H-like"/>
    <property type="match status" value="1"/>
</dbReference>
<dbReference type="EMBL" id="LDUG01000025">
    <property type="protein sequence ID" value="KVW95593.1"/>
    <property type="molecule type" value="Genomic_DNA"/>
</dbReference>
<dbReference type="GO" id="GO:0006259">
    <property type="term" value="P:DNA metabolic process"/>
    <property type="evidence" value="ECO:0007669"/>
    <property type="project" value="UniProtKB-ARBA"/>
</dbReference>
<accession>A0A106BNV0</accession>
<dbReference type="SMART" id="SM00479">
    <property type="entry name" value="EXOIII"/>
    <property type="match status" value="1"/>
</dbReference>
<keyword evidence="3" id="KW-1185">Reference proteome</keyword>
<evidence type="ECO:0000259" key="1">
    <source>
        <dbReference type="SMART" id="SM00479"/>
    </source>
</evidence>
<dbReference type="Gene3D" id="3.30.420.10">
    <property type="entry name" value="Ribonuclease H-like superfamily/Ribonuclease H"/>
    <property type="match status" value="1"/>
</dbReference>
<dbReference type="OrthoDB" id="5497329at2"/>
<organism evidence="2 3">
    <name type="scientific">Thiobacillus denitrificans</name>
    <dbReference type="NCBI Taxonomy" id="36861"/>
    <lineage>
        <taxon>Bacteria</taxon>
        <taxon>Pseudomonadati</taxon>
        <taxon>Pseudomonadota</taxon>
        <taxon>Betaproteobacteria</taxon>
        <taxon>Nitrosomonadales</taxon>
        <taxon>Thiobacillaceae</taxon>
        <taxon>Thiobacillus</taxon>
    </lineage>
</organism>
<comment type="caution">
    <text evidence="2">The sequence shown here is derived from an EMBL/GenBank/DDBJ whole genome shotgun (WGS) entry which is preliminary data.</text>
</comment>
<dbReference type="Proteomes" id="UP000064243">
    <property type="component" value="Unassembled WGS sequence"/>
</dbReference>
<gene>
    <name evidence="2" type="ORF">ABW22_10600</name>
</gene>
<dbReference type="PATRIC" id="fig|36861.3.peg.1785"/>
<dbReference type="GO" id="GO:0003676">
    <property type="term" value="F:nucleic acid binding"/>
    <property type="evidence" value="ECO:0007669"/>
    <property type="project" value="InterPro"/>
</dbReference>
<dbReference type="InterPro" id="IPR013520">
    <property type="entry name" value="Ribonucl_H"/>
</dbReference>
<proteinExistence type="predicted"/>
<dbReference type="InterPro" id="IPR012337">
    <property type="entry name" value="RNaseH-like_sf"/>
</dbReference>
<evidence type="ECO:0000313" key="3">
    <source>
        <dbReference type="Proteomes" id="UP000064243"/>
    </source>
</evidence>
<dbReference type="InterPro" id="IPR036397">
    <property type="entry name" value="RNaseH_sf"/>
</dbReference>
<dbReference type="GO" id="GO:0004527">
    <property type="term" value="F:exonuclease activity"/>
    <property type="evidence" value="ECO:0007669"/>
    <property type="project" value="UniProtKB-ARBA"/>
</dbReference>
<protein>
    <recommendedName>
        <fullName evidence="1">Exonuclease domain-containing protein</fullName>
    </recommendedName>
</protein>
<evidence type="ECO:0000313" key="2">
    <source>
        <dbReference type="EMBL" id="KVW95593.1"/>
    </source>
</evidence>